<dbReference type="PANTHER" id="PTHR10668:SF105">
    <property type="entry name" value="DEHYDROGENASE-RELATED"/>
    <property type="match status" value="1"/>
</dbReference>
<evidence type="ECO:0000313" key="2">
    <source>
        <dbReference type="Proteomes" id="UP000315389"/>
    </source>
</evidence>
<reference evidence="1 2" key="1">
    <citation type="submission" date="2019-06" db="EMBL/GenBank/DDBJ databases">
        <title>Sequencing the genomes of 1000 actinobacteria strains.</title>
        <authorList>
            <person name="Klenk H.-P."/>
        </authorList>
    </citation>
    <scope>NUCLEOTIDE SEQUENCE [LARGE SCALE GENOMIC DNA]</scope>
    <source>
        <strain evidence="1 2">DSM 4813</strain>
    </source>
</reference>
<accession>A0A542ZP77</accession>
<keyword evidence="2" id="KW-1185">Reference proteome</keyword>
<dbReference type="InterPro" id="IPR036188">
    <property type="entry name" value="FAD/NAD-bd_sf"/>
</dbReference>
<name>A0A542ZP77_RARFA</name>
<organism evidence="1 2">
    <name type="scientific">Rarobacter faecitabidus</name>
    <dbReference type="NCBI Taxonomy" id="13243"/>
    <lineage>
        <taxon>Bacteria</taxon>
        <taxon>Bacillati</taxon>
        <taxon>Actinomycetota</taxon>
        <taxon>Actinomycetes</taxon>
        <taxon>Micrococcales</taxon>
        <taxon>Rarobacteraceae</taxon>
        <taxon>Rarobacter</taxon>
    </lineage>
</organism>
<dbReference type="Pfam" id="PF13450">
    <property type="entry name" value="NAD_binding_8"/>
    <property type="match status" value="1"/>
</dbReference>
<dbReference type="Gene3D" id="3.50.50.60">
    <property type="entry name" value="FAD/NAD(P)-binding domain"/>
    <property type="match status" value="2"/>
</dbReference>
<dbReference type="OrthoDB" id="833207at2"/>
<proteinExistence type="predicted"/>
<dbReference type="Proteomes" id="UP000315389">
    <property type="component" value="Unassembled WGS sequence"/>
</dbReference>
<dbReference type="EMBL" id="VFOS01000002">
    <property type="protein sequence ID" value="TQL62066.1"/>
    <property type="molecule type" value="Genomic_DNA"/>
</dbReference>
<dbReference type="Gene3D" id="3.90.660.50">
    <property type="match status" value="1"/>
</dbReference>
<dbReference type="PANTHER" id="PTHR10668">
    <property type="entry name" value="PHYTOENE DEHYDROGENASE"/>
    <property type="match status" value="1"/>
</dbReference>
<evidence type="ECO:0000313" key="1">
    <source>
        <dbReference type="EMBL" id="TQL62066.1"/>
    </source>
</evidence>
<protein>
    <submittedName>
        <fullName evidence="1">Phytoene dehydrogenase-like protein</fullName>
    </submittedName>
</protein>
<dbReference type="RefSeq" id="WP_142121017.1">
    <property type="nucleotide sequence ID" value="NZ_BAAASV010000002.1"/>
</dbReference>
<gene>
    <name evidence="1" type="ORF">FB461_1699</name>
</gene>
<sequence>MRERQGPFEVDAVVVGAGPNGLAAAVTLARAGLKVHVFEREQLPGGGAGTRELTLPGFRHDVCSAVHPLAFESAFFRAFELPRRVEFAVPELSFAHPLDDRPPGLAYRDLGRTRARLGADGDAYARLMGSLAAHTSAVAEFTGGPLVRIPPDLAMAARFGMKTLEQGTPAWGARFREPVAPAMLTGVMAHSILRLPGLAAAGSGLALAAYAHARGWPIPRGGSQAIIDAMVDDLKAHGGALTTGVHVSTLDQLPRSRAVLLDVTPRAFLTMIEDELPASYRRALTRFRYGSAVAKVDFALSEPVPWRDAELREAGTVHVGGSRAQIKGAERAVARGRHPRNPYVLVSQPSLFDPTRAPAGKHTLWTYTHVPADSPVDREEAIIAQIERFAPGFRDTILASASRSAIEVARGNPNYPGGDIAAGTPDVRQLLRRPVARPDPWRTPLAGVYLCSASTSPGPGVHGLAGWNAALSALKHEFGERTAPDLSRDPAH</sequence>
<dbReference type="AlphaFoldDB" id="A0A542ZP77"/>
<dbReference type="PRINTS" id="PR00419">
    <property type="entry name" value="ADXRDTASE"/>
</dbReference>
<comment type="caution">
    <text evidence="1">The sequence shown here is derived from an EMBL/GenBank/DDBJ whole genome shotgun (WGS) entry which is preliminary data.</text>
</comment>
<dbReference type="SUPFAM" id="SSF51905">
    <property type="entry name" value="FAD/NAD(P)-binding domain"/>
    <property type="match status" value="1"/>
</dbReference>